<evidence type="ECO:0000313" key="2">
    <source>
        <dbReference type="Proteomes" id="UP000789405"/>
    </source>
</evidence>
<feature type="non-terminal residue" evidence="1">
    <location>
        <position position="78"/>
    </location>
</feature>
<sequence>MSICNVLNNTMKVNKEHNLNSSDLQEMCSAWKDKVICIRGPPSLKKNACEEDNYIKMMKYKEIDDNLPCGNKIIVDII</sequence>
<reference evidence="1" key="1">
    <citation type="submission" date="2021-06" db="EMBL/GenBank/DDBJ databases">
        <authorList>
            <person name="Kallberg Y."/>
            <person name="Tangrot J."/>
            <person name="Rosling A."/>
        </authorList>
    </citation>
    <scope>NUCLEOTIDE SEQUENCE</scope>
    <source>
        <strain evidence="1">MA453B</strain>
    </source>
</reference>
<dbReference type="EMBL" id="CAJVPY010008597">
    <property type="protein sequence ID" value="CAG8698172.1"/>
    <property type="molecule type" value="Genomic_DNA"/>
</dbReference>
<keyword evidence="2" id="KW-1185">Reference proteome</keyword>
<name>A0A9N9N204_9GLOM</name>
<organism evidence="1 2">
    <name type="scientific">Dentiscutata erythropus</name>
    <dbReference type="NCBI Taxonomy" id="1348616"/>
    <lineage>
        <taxon>Eukaryota</taxon>
        <taxon>Fungi</taxon>
        <taxon>Fungi incertae sedis</taxon>
        <taxon>Mucoromycota</taxon>
        <taxon>Glomeromycotina</taxon>
        <taxon>Glomeromycetes</taxon>
        <taxon>Diversisporales</taxon>
        <taxon>Gigasporaceae</taxon>
        <taxon>Dentiscutata</taxon>
    </lineage>
</organism>
<dbReference type="AlphaFoldDB" id="A0A9N9N204"/>
<gene>
    <name evidence="1" type="ORF">DERYTH_LOCUS12812</name>
</gene>
<comment type="caution">
    <text evidence="1">The sequence shown here is derived from an EMBL/GenBank/DDBJ whole genome shotgun (WGS) entry which is preliminary data.</text>
</comment>
<dbReference type="Proteomes" id="UP000789405">
    <property type="component" value="Unassembled WGS sequence"/>
</dbReference>
<protein>
    <submittedName>
        <fullName evidence="1">21185_t:CDS:1</fullName>
    </submittedName>
</protein>
<accession>A0A9N9N204</accession>
<proteinExistence type="predicted"/>
<evidence type="ECO:0000313" key="1">
    <source>
        <dbReference type="EMBL" id="CAG8698172.1"/>
    </source>
</evidence>